<keyword evidence="5" id="KW-1185">Reference proteome</keyword>
<gene>
    <name evidence="4" type="ORF">NSED_07225</name>
</gene>
<dbReference type="AlphaFoldDB" id="K0BCP7"/>
<dbReference type="Proteomes" id="UP000006100">
    <property type="component" value="Chromosome"/>
</dbReference>
<dbReference type="GeneID" id="13698201"/>
<evidence type="ECO:0000313" key="4">
    <source>
        <dbReference type="EMBL" id="AFS83239.1"/>
    </source>
</evidence>
<dbReference type="PANTHER" id="PTHR43080:SF2">
    <property type="entry name" value="CBS DOMAIN-CONTAINING PROTEIN"/>
    <property type="match status" value="1"/>
</dbReference>
<dbReference type="SUPFAM" id="SSF54631">
    <property type="entry name" value="CBS-domain pair"/>
    <property type="match status" value="1"/>
</dbReference>
<sequence>MTSPDSVQQKTLVKQIMNNSIVSVDSSVTATDAAKMMEDTGIGAVIVLENNLPVGIVTDRDFAIKITAHSYPIDTPVRRIMSSPLISIDPDSDLWIASDLMSTRNVKKLPVIDDDKVVGILTSSDLVKHIADH</sequence>
<evidence type="ECO:0000256" key="1">
    <source>
        <dbReference type="ARBA" id="ARBA00023122"/>
    </source>
</evidence>
<accession>K0BCP7</accession>
<name>K0BCP7_9ARCH</name>
<dbReference type="InterPro" id="IPR046342">
    <property type="entry name" value="CBS_dom_sf"/>
</dbReference>
<reference evidence="4 5" key="1">
    <citation type="journal article" date="2012" name="J. Bacteriol.">
        <title>Draft Genome Sequence of an Ammonia-Oxidizing Archaeon, "Candidatus Nitrosopumilus sediminis" AR2, from Svalbard in the Arctic Circle.</title>
        <authorList>
            <person name="Park S.J."/>
            <person name="Kim J.G."/>
            <person name="Jung M.Y."/>
            <person name="Kim S.J."/>
            <person name="Cha I.T."/>
            <person name="Ghai R."/>
            <person name="Martin-Cuadrado A.B."/>
            <person name="Rodriguez-Valera F."/>
            <person name="Rhee S.K."/>
        </authorList>
    </citation>
    <scope>NUCLEOTIDE SEQUENCE [LARGE SCALE GENOMIC DNA]</scope>
    <source>
        <strain evidence="4 5">AR2</strain>
    </source>
</reference>
<dbReference type="RefSeq" id="WP_014965609.1">
    <property type="nucleotide sequence ID" value="NC_018656.1"/>
</dbReference>
<dbReference type="PATRIC" id="fig|1229909.8.peg.1586"/>
<evidence type="ECO:0000313" key="5">
    <source>
        <dbReference type="Proteomes" id="UP000006100"/>
    </source>
</evidence>
<dbReference type="InterPro" id="IPR051257">
    <property type="entry name" value="Diverse_CBS-Domain"/>
</dbReference>
<proteinExistence type="predicted"/>
<dbReference type="SMART" id="SM00116">
    <property type="entry name" value="CBS"/>
    <property type="match status" value="2"/>
</dbReference>
<dbReference type="Pfam" id="PF00571">
    <property type="entry name" value="CBS"/>
    <property type="match status" value="2"/>
</dbReference>
<feature type="domain" description="CBS" evidence="3">
    <location>
        <begin position="81"/>
        <end position="133"/>
    </location>
</feature>
<evidence type="ECO:0000259" key="3">
    <source>
        <dbReference type="PROSITE" id="PS51371"/>
    </source>
</evidence>
<organism evidence="4 5">
    <name type="scientific">Candidatus Nitrosopumilus sediminis</name>
    <dbReference type="NCBI Taxonomy" id="1229909"/>
    <lineage>
        <taxon>Archaea</taxon>
        <taxon>Nitrososphaerota</taxon>
        <taxon>Nitrososphaeria</taxon>
        <taxon>Nitrosopumilales</taxon>
        <taxon>Nitrosopumilaceae</taxon>
        <taxon>Nitrosopumilus</taxon>
    </lineage>
</organism>
<dbReference type="Gene3D" id="3.10.580.10">
    <property type="entry name" value="CBS-domain"/>
    <property type="match status" value="1"/>
</dbReference>
<keyword evidence="1 2" id="KW-0129">CBS domain</keyword>
<dbReference type="eggNOG" id="arCOG00606">
    <property type="taxonomic scope" value="Archaea"/>
</dbReference>
<dbReference type="PANTHER" id="PTHR43080">
    <property type="entry name" value="CBS DOMAIN-CONTAINING PROTEIN CBSX3, MITOCHONDRIAL"/>
    <property type="match status" value="1"/>
</dbReference>
<dbReference type="InterPro" id="IPR000644">
    <property type="entry name" value="CBS_dom"/>
</dbReference>
<dbReference type="PROSITE" id="PS51371">
    <property type="entry name" value="CBS"/>
    <property type="match status" value="2"/>
</dbReference>
<protein>
    <submittedName>
        <fullName evidence="4">Signal-transduction protein</fullName>
    </submittedName>
</protein>
<dbReference type="OrthoDB" id="65817at2157"/>
<evidence type="ECO:0000256" key="2">
    <source>
        <dbReference type="PROSITE-ProRule" id="PRU00703"/>
    </source>
</evidence>
<dbReference type="STRING" id="1229909.NSED_07225"/>
<dbReference type="EMBL" id="CP003843">
    <property type="protein sequence ID" value="AFS83239.1"/>
    <property type="molecule type" value="Genomic_DNA"/>
</dbReference>
<dbReference type="HOGENOM" id="CLU_040681_12_2_2"/>
<dbReference type="KEGG" id="nir:NSED_07225"/>
<feature type="domain" description="CBS" evidence="3">
    <location>
        <begin position="17"/>
        <end position="75"/>
    </location>
</feature>